<evidence type="ECO:0000256" key="1">
    <source>
        <dbReference type="SAM" id="MobiDB-lite"/>
    </source>
</evidence>
<dbReference type="Gene3D" id="3.10.10.10">
    <property type="entry name" value="HIV Type 1 Reverse Transcriptase, subunit A, domain 1"/>
    <property type="match status" value="1"/>
</dbReference>
<feature type="region of interest" description="Disordered" evidence="1">
    <location>
        <begin position="41"/>
        <end position="63"/>
    </location>
</feature>
<organism evidence="2 3">
    <name type="scientific">Phytophthora megakarya</name>
    <dbReference type="NCBI Taxonomy" id="4795"/>
    <lineage>
        <taxon>Eukaryota</taxon>
        <taxon>Sar</taxon>
        <taxon>Stramenopiles</taxon>
        <taxon>Oomycota</taxon>
        <taxon>Peronosporomycetes</taxon>
        <taxon>Peronosporales</taxon>
        <taxon>Peronosporaceae</taxon>
        <taxon>Phytophthora</taxon>
    </lineage>
</organism>
<reference evidence="3" key="1">
    <citation type="submission" date="2017-03" db="EMBL/GenBank/DDBJ databases">
        <title>Phytopthora megakarya and P. palmivora, two closely related causual agents of cacao black pod achieved similar genome size and gene model numbers by different mechanisms.</title>
        <authorList>
            <person name="Ali S."/>
            <person name="Shao J."/>
            <person name="Larry D.J."/>
            <person name="Kronmiller B."/>
            <person name="Shen D."/>
            <person name="Strem M.D."/>
            <person name="Melnick R.L."/>
            <person name="Guiltinan M.J."/>
            <person name="Tyler B.M."/>
            <person name="Meinhardt L.W."/>
            <person name="Bailey B.A."/>
        </authorList>
    </citation>
    <scope>NUCLEOTIDE SEQUENCE [LARGE SCALE GENOMIC DNA]</scope>
    <source>
        <strain evidence="3">zdho120</strain>
    </source>
</reference>
<name>A0A225X0W6_9STRA</name>
<sequence length="63" mass="7032">MYELLKRLFETGLIEYSNSEWASAIVLVIKKNEPKYVCASATGLGEPADDADELPPTTNRRTD</sequence>
<evidence type="ECO:0000313" key="2">
    <source>
        <dbReference type="EMBL" id="OWZ22840.1"/>
    </source>
</evidence>
<evidence type="ECO:0000313" key="3">
    <source>
        <dbReference type="Proteomes" id="UP000198211"/>
    </source>
</evidence>
<gene>
    <name evidence="2" type="ORF">PHMEG_0002394</name>
</gene>
<dbReference type="OrthoDB" id="8059659at2759"/>
<dbReference type="AlphaFoldDB" id="A0A225X0W6"/>
<dbReference type="Proteomes" id="UP000198211">
    <property type="component" value="Unassembled WGS sequence"/>
</dbReference>
<keyword evidence="3" id="KW-1185">Reference proteome</keyword>
<dbReference type="EMBL" id="NBNE01000105">
    <property type="protein sequence ID" value="OWZ22840.1"/>
    <property type="molecule type" value="Genomic_DNA"/>
</dbReference>
<accession>A0A225X0W6</accession>
<comment type="caution">
    <text evidence="2">The sequence shown here is derived from an EMBL/GenBank/DDBJ whole genome shotgun (WGS) entry which is preliminary data.</text>
</comment>
<evidence type="ECO:0008006" key="4">
    <source>
        <dbReference type="Google" id="ProtNLM"/>
    </source>
</evidence>
<protein>
    <recommendedName>
        <fullName evidence="4">Reverse transcriptase</fullName>
    </recommendedName>
</protein>
<proteinExistence type="predicted"/>